<comment type="caution">
    <text evidence="1">The sequence shown here is derived from an EMBL/GenBank/DDBJ whole genome shotgun (WGS) entry which is preliminary data.</text>
</comment>
<sequence>MLTKMSSSYVNTTRKIKTTLLVMFFFLTMTFDDNAWHPIEPVKFYDCTTQPGTSLSSSHRLPTVQARVNQKCYAPEKDWKPAISFRKLAIQIETLAFNINLENFFRETTLRTVRLFKANDQAVPIQDFNQLFNVFLTSLKTGRTQNSNENSMQLSRIFKQLQRNLIRPLGINGGCSRNS</sequence>
<accession>A0A2G5SF86</accession>
<evidence type="ECO:0000313" key="2">
    <source>
        <dbReference type="Proteomes" id="UP000230233"/>
    </source>
</evidence>
<reference evidence="2" key="1">
    <citation type="submission" date="2017-10" db="EMBL/GenBank/DDBJ databases">
        <title>Rapid genome shrinkage in a self-fertile nematode reveals novel sperm competition proteins.</title>
        <authorList>
            <person name="Yin D."/>
            <person name="Schwarz E.M."/>
            <person name="Thomas C.G."/>
            <person name="Felde R.L."/>
            <person name="Korf I.F."/>
            <person name="Cutter A.D."/>
            <person name="Schartner C.M."/>
            <person name="Ralston E.J."/>
            <person name="Meyer B.J."/>
            <person name="Haag E.S."/>
        </authorList>
    </citation>
    <scope>NUCLEOTIDE SEQUENCE [LARGE SCALE GENOMIC DNA]</scope>
    <source>
        <strain evidence="2">JU1422</strain>
    </source>
</reference>
<evidence type="ECO:0000313" key="1">
    <source>
        <dbReference type="EMBL" id="PIC13700.1"/>
    </source>
</evidence>
<dbReference type="EMBL" id="PDUG01000011">
    <property type="protein sequence ID" value="PIC13700.1"/>
    <property type="molecule type" value="Genomic_DNA"/>
</dbReference>
<dbReference type="Proteomes" id="UP000230233">
    <property type="component" value="Unassembled WGS sequence"/>
</dbReference>
<protein>
    <submittedName>
        <fullName evidence="1">Uncharacterized protein</fullName>
    </submittedName>
</protein>
<gene>
    <name evidence="1" type="ORF">B9Z55_027565</name>
</gene>
<proteinExistence type="predicted"/>
<dbReference type="OrthoDB" id="5906609at2759"/>
<keyword evidence="2" id="KW-1185">Reference proteome</keyword>
<dbReference type="AlphaFoldDB" id="A0A2G5SF86"/>
<organism evidence="1 2">
    <name type="scientific">Caenorhabditis nigoni</name>
    <dbReference type="NCBI Taxonomy" id="1611254"/>
    <lineage>
        <taxon>Eukaryota</taxon>
        <taxon>Metazoa</taxon>
        <taxon>Ecdysozoa</taxon>
        <taxon>Nematoda</taxon>
        <taxon>Chromadorea</taxon>
        <taxon>Rhabditida</taxon>
        <taxon>Rhabditina</taxon>
        <taxon>Rhabditomorpha</taxon>
        <taxon>Rhabditoidea</taxon>
        <taxon>Rhabditidae</taxon>
        <taxon>Peloderinae</taxon>
        <taxon>Caenorhabditis</taxon>
    </lineage>
</organism>
<name>A0A2G5SF86_9PELO</name>